<keyword evidence="1" id="KW-1133">Transmembrane helix</keyword>
<accession>A0A1I4DDC2</accession>
<evidence type="ECO:0008006" key="4">
    <source>
        <dbReference type="Google" id="ProtNLM"/>
    </source>
</evidence>
<evidence type="ECO:0000313" key="3">
    <source>
        <dbReference type="Proteomes" id="UP000198851"/>
    </source>
</evidence>
<dbReference type="RefSeq" id="WP_093322983.1">
    <property type="nucleotide sequence ID" value="NZ_FOSZ01000003.1"/>
</dbReference>
<proteinExistence type="predicted"/>
<dbReference type="OrthoDB" id="7864548at2"/>
<evidence type="ECO:0000313" key="2">
    <source>
        <dbReference type="EMBL" id="SFK91095.1"/>
    </source>
</evidence>
<dbReference type="Proteomes" id="UP000198851">
    <property type="component" value="Unassembled WGS sequence"/>
</dbReference>
<feature type="transmembrane region" description="Helical" evidence="1">
    <location>
        <begin position="6"/>
        <end position="25"/>
    </location>
</feature>
<organism evidence="2 3">
    <name type="scientific">Shimia haliotis</name>
    <dbReference type="NCBI Taxonomy" id="1280847"/>
    <lineage>
        <taxon>Bacteria</taxon>
        <taxon>Pseudomonadati</taxon>
        <taxon>Pseudomonadota</taxon>
        <taxon>Alphaproteobacteria</taxon>
        <taxon>Rhodobacterales</taxon>
        <taxon>Roseobacteraceae</taxon>
    </lineage>
</organism>
<evidence type="ECO:0000256" key="1">
    <source>
        <dbReference type="SAM" id="Phobius"/>
    </source>
</evidence>
<dbReference type="AlphaFoldDB" id="A0A1I4DDC2"/>
<dbReference type="EMBL" id="FOSZ01000003">
    <property type="protein sequence ID" value="SFK91095.1"/>
    <property type="molecule type" value="Genomic_DNA"/>
</dbReference>
<name>A0A1I4DDC2_9RHOB</name>
<sequence length="169" mass="18533">MLKKLLPILIAVIGIGVGIGAGFFLRPNPETHSVSQTEVNPSAPSYTSENEMPLIAGEITEDLSYLELEDQFVVPVVKDGDMTSLVLITLALETKPSALQTVSDNMPRLRGALLQVMFDYANIGGFDGPFTNSSRLDKLRRNFFEVSQSIFGDDISDILILEITRQDIS</sequence>
<gene>
    <name evidence="2" type="ORF">SAMN04488036_10371</name>
</gene>
<keyword evidence="1" id="KW-0472">Membrane</keyword>
<protein>
    <recommendedName>
        <fullName evidence="4">Flagellar protein FliL</fullName>
    </recommendedName>
</protein>
<keyword evidence="3" id="KW-1185">Reference proteome</keyword>
<keyword evidence="1" id="KW-0812">Transmembrane</keyword>
<dbReference type="STRING" id="1280847.SAMN04488036_10371"/>
<reference evidence="3" key="1">
    <citation type="submission" date="2016-10" db="EMBL/GenBank/DDBJ databases">
        <authorList>
            <person name="Varghese N."/>
            <person name="Submissions S."/>
        </authorList>
    </citation>
    <scope>NUCLEOTIDE SEQUENCE [LARGE SCALE GENOMIC DNA]</scope>
    <source>
        <strain evidence="3">DSM 28453</strain>
    </source>
</reference>